<dbReference type="InterPro" id="IPR050194">
    <property type="entry name" value="Glycosyltransferase_grp1"/>
</dbReference>
<dbReference type="EMBL" id="PXYH01000017">
    <property type="protein sequence ID" value="PSJ40078.1"/>
    <property type="molecule type" value="Genomic_DNA"/>
</dbReference>
<dbReference type="Pfam" id="PF00534">
    <property type="entry name" value="Glycos_transf_1"/>
    <property type="match status" value="1"/>
</dbReference>
<dbReference type="OrthoDB" id="4611853at2"/>
<dbReference type="PANTHER" id="PTHR45947">
    <property type="entry name" value="SULFOQUINOVOSYL TRANSFERASE SQD2"/>
    <property type="match status" value="1"/>
</dbReference>
<keyword evidence="2" id="KW-0808">Transferase</keyword>
<dbReference type="PANTHER" id="PTHR45947:SF3">
    <property type="entry name" value="SULFOQUINOVOSYL TRANSFERASE SQD2"/>
    <property type="match status" value="1"/>
</dbReference>
<accession>A0A2P7QQ50</accession>
<organism evidence="2 3">
    <name type="scientific">Zobellella taiwanensis</name>
    <dbReference type="NCBI Taxonomy" id="347535"/>
    <lineage>
        <taxon>Bacteria</taxon>
        <taxon>Pseudomonadati</taxon>
        <taxon>Pseudomonadota</taxon>
        <taxon>Gammaproteobacteria</taxon>
        <taxon>Aeromonadales</taxon>
        <taxon>Aeromonadaceae</taxon>
        <taxon>Zobellella</taxon>
    </lineage>
</organism>
<proteinExistence type="predicted"/>
<dbReference type="RefSeq" id="WP_106454028.1">
    <property type="nucleotide sequence ID" value="NZ_PXYH01000017.1"/>
</dbReference>
<feature type="domain" description="Glycosyl transferase family 1" evidence="1">
    <location>
        <begin position="201"/>
        <end position="354"/>
    </location>
</feature>
<sequence>MDEKVNVFVFSPFYIPGYKGGGPIKTMKNLFDKTGSDIDYKLITSDRDFGDVSPYASVTCGAWNKVGNALVFYAQPGKVGYVQAFRELRENNYDLVYLNSFFSPRFSLFPLLATKILRGKVLLAPRGELSEGALSIKSFKKRVFITFFKLLGFHRNTIFQASTDYEKEDVLRNLGEGVDVYVAENIGTQELAQHLQERIPDTLKAVFVSRISPKKNLLTALEILHNVKHPLEYDIFGPIEDVGYWQQCEKVIASLPSHIKVIHKGSLSPDEVVNTLSNYDVFFFPTMGENYGHVIAEALCAALPIVIADTTPWRNLQQQGIGWDLPLNNPEAFSFVLDELATMPPDQHHKMRENVLAWAKNKFSQRDAIEANIAMFKYAYEKK</sequence>
<dbReference type="GO" id="GO:0016757">
    <property type="term" value="F:glycosyltransferase activity"/>
    <property type="evidence" value="ECO:0007669"/>
    <property type="project" value="InterPro"/>
</dbReference>
<evidence type="ECO:0000313" key="2">
    <source>
        <dbReference type="EMBL" id="PSJ40078.1"/>
    </source>
</evidence>
<dbReference type="SUPFAM" id="SSF53756">
    <property type="entry name" value="UDP-Glycosyltransferase/glycogen phosphorylase"/>
    <property type="match status" value="1"/>
</dbReference>
<keyword evidence="3" id="KW-1185">Reference proteome</keyword>
<dbReference type="InterPro" id="IPR001296">
    <property type="entry name" value="Glyco_trans_1"/>
</dbReference>
<comment type="caution">
    <text evidence="2">The sequence shown here is derived from an EMBL/GenBank/DDBJ whole genome shotgun (WGS) entry which is preliminary data.</text>
</comment>
<evidence type="ECO:0000313" key="3">
    <source>
        <dbReference type="Proteomes" id="UP000242181"/>
    </source>
</evidence>
<gene>
    <name evidence="2" type="ORF">C7I36_12490</name>
</gene>
<dbReference type="Proteomes" id="UP000242181">
    <property type="component" value="Unassembled WGS sequence"/>
</dbReference>
<dbReference type="Gene3D" id="3.40.50.2000">
    <property type="entry name" value="Glycogen Phosphorylase B"/>
    <property type="match status" value="1"/>
</dbReference>
<protein>
    <submittedName>
        <fullName evidence="2">Group 1 glycosyl transferase</fullName>
    </submittedName>
</protein>
<reference evidence="2 3" key="1">
    <citation type="submission" date="2018-03" db="EMBL/GenBank/DDBJ databases">
        <title>The draft genome of Zobellella taiwanensis JCM 13381.</title>
        <authorList>
            <person name="Liu L."/>
            <person name="Li L."/>
            <person name="Wang T."/>
            <person name="Zhang X."/>
            <person name="Liang L."/>
        </authorList>
    </citation>
    <scope>NUCLEOTIDE SEQUENCE [LARGE SCALE GENOMIC DNA]</scope>
    <source>
        <strain evidence="2 3">JCM 13381</strain>
    </source>
</reference>
<dbReference type="AlphaFoldDB" id="A0A2P7QQ50"/>
<name>A0A2P7QQ50_9GAMM</name>
<dbReference type="CDD" id="cd03801">
    <property type="entry name" value="GT4_PimA-like"/>
    <property type="match status" value="1"/>
</dbReference>
<evidence type="ECO:0000259" key="1">
    <source>
        <dbReference type="Pfam" id="PF00534"/>
    </source>
</evidence>